<dbReference type="AlphaFoldDB" id="A0A375I1V5"/>
<proteinExistence type="predicted"/>
<dbReference type="PANTHER" id="PTHR34980:SF2">
    <property type="entry name" value="INNER MEMBRANE PROTEIN YHAH-RELATED"/>
    <property type="match status" value="1"/>
</dbReference>
<accession>A0A375I1V5</accession>
<feature type="region of interest" description="Disordered" evidence="1">
    <location>
        <begin position="124"/>
        <end position="149"/>
    </location>
</feature>
<dbReference type="RefSeq" id="WP_119715946.1">
    <property type="nucleotide sequence ID" value="NZ_OMOH01000006.1"/>
</dbReference>
<feature type="transmembrane region" description="Helical" evidence="2">
    <location>
        <begin position="93"/>
        <end position="115"/>
    </location>
</feature>
<evidence type="ECO:0000313" key="4">
    <source>
        <dbReference type="Proteomes" id="UP000265962"/>
    </source>
</evidence>
<feature type="transmembrane region" description="Helical" evidence="2">
    <location>
        <begin position="59"/>
        <end position="81"/>
    </location>
</feature>
<dbReference type="EMBL" id="OMOH01000006">
    <property type="protein sequence ID" value="SPF68804.1"/>
    <property type="molecule type" value="Genomic_DNA"/>
</dbReference>
<evidence type="ECO:0008006" key="5">
    <source>
        <dbReference type="Google" id="ProtNLM"/>
    </source>
</evidence>
<evidence type="ECO:0000313" key="3">
    <source>
        <dbReference type="EMBL" id="SPF68804.1"/>
    </source>
</evidence>
<dbReference type="GO" id="GO:0005886">
    <property type="term" value="C:plasma membrane"/>
    <property type="evidence" value="ECO:0007669"/>
    <property type="project" value="TreeGrafter"/>
</dbReference>
<organism evidence="3 4">
    <name type="scientific">Propionibacterium ruminifibrarum</name>
    <dbReference type="NCBI Taxonomy" id="1962131"/>
    <lineage>
        <taxon>Bacteria</taxon>
        <taxon>Bacillati</taxon>
        <taxon>Actinomycetota</taxon>
        <taxon>Actinomycetes</taxon>
        <taxon>Propionibacteriales</taxon>
        <taxon>Propionibacteriaceae</taxon>
        <taxon>Propionibacterium</taxon>
    </lineage>
</organism>
<gene>
    <name evidence="3" type="ORF">PROPJV5_1783</name>
</gene>
<protein>
    <recommendedName>
        <fullName evidence="5">DUF805 domain-containing protein</fullName>
    </recommendedName>
</protein>
<dbReference type="Pfam" id="PF05656">
    <property type="entry name" value="DUF805"/>
    <property type="match status" value="1"/>
</dbReference>
<name>A0A375I1V5_9ACTN</name>
<reference evidence="4" key="1">
    <citation type="submission" date="2018-02" db="EMBL/GenBank/DDBJ databases">
        <authorList>
            <person name="Hornung B."/>
        </authorList>
    </citation>
    <scope>NUCLEOTIDE SEQUENCE [LARGE SCALE GENOMIC DNA]</scope>
</reference>
<dbReference type="PANTHER" id="PTHR34980">
    <property type="entry name" value="INNER MEMBRANE PROTEIN-RELATED-RELATED"/>
    <property type="match status" value="1"/>
</dbReference>
<evidence type="ECO:0000256" key="1">
    <source>
        <dbReference type="SAM" id="MobiDB-lite"/>
    </source>
</evidence>
<sequence length="149" mass="15886">MGFGQSIKTVYSKYATFSGRASRSEFWWFILFSFLVNLVFSVLNTIAHTAGIVDPETTTPALFILALFNLGTFIPLLALYARRLHDTGRSAALLLLLLLAGIGSLILLILCALAGQPGPNQYGDDPLGRAGSGYPAQSVPYGGSPYGGQ</sequence>
<keyword evidence="2" id="KW-1133">Transmembrane helix</keyword>
<dbReference type="Proteomes" id="UP000265962">
    <property type="component" value="Unassembled WGS sequence"/>
</dbReference>
<dbReference type="OrthoDB" id="9812349at2"/>
<keyword evidence="4" id="KW-1185">Reference proteome</keyword>
<evidence type="ECO:0000256" key="2">
    <source>
        <dbReference type="SAM" id="Phobius"/>
    </source>
</evidence>
<dbReference type="InterPro" id="IPR008523">
    <property type="entry name" value="DUF805"/>
</dbReference>
<feature type="transmembrane region" description="Helical" evidence="2">
    <location>
        <begin position="26"/>
        <end position="47"/>
    </location>
</feature>
<keyword evidence="2" id="KW-0812">Transmembrane</keyword>
<keyword evidence="2" id="KW-0472">Membrane</keyword>